<protein>
    <recommendedName>
        <fullName evidence="8">DoxX family protein</fullName>
    </recommendedName>
</protein>
<evidence type="ECO:0000313" key="6">
    <source>
        <dbReference type="EMBL" id="OIJ68178.1"/>
    </source>
</evidence>
<evidence type="ECO:0000256" key="5">
    <source>
        <dbReference type="SAM" id="Phobius"/>
    </source>
</evidence>
<evidence type="ECO:0000256" key="1">
    <source>
        <dbReference type="ARBA" id="ARBA00004141"/>
    </source>
</evidence>
<evidence type="ECO:0000256" key="3">
    <source>
        <dbReference type="ARBA" id="ARBA00022989"/>
    </source>
</evidence>
<keyword evidence="3 5" id="KW-1133">Transmembrane helix</keyword>
<evidence type="ECO:0000256" key="2">
    <source>
        <dbReference type="ARBA" id="ARBA00022692"/>
    </source>
</evidence>
<keyword evidence="4 5" id="KW-0472">Membrane</keyword>
<gene>
    <name evidence="6" type="ORF">WN71_009035</name>
</gene>
<comment type="subcellular location">
    <subcellularLocation>
        <location evidence="1">Membrane</location>
        <topology evidence="1">Multi-pass membrane protein</topology>
    </subcellularLocation>
</comment>
<dbReference type="AlphaFoldDB" id="A0A1J4P1T3"/>
<keyword evidence="2 5" id="KW-0812">Transmembrane</keyword>
<dbReference type="Proteomes" id="UP000034196">
    <property type="component" value="Unassembled WGS sequence"/>
</dbReference>
<organism evidence="6 7">
    <name type="scientific">Streptomyces mangrovisoli</name>
    <dbReference type="NCBI Taxonomy" id="1428628"/>
    <lineage>
        <taxon>Bacteria</taxon>
        <taxon>Bacillati</taxon>
        <taxon>Actinomycetota</taxon>
        <taxon>Actinomycetes</taxon>
        <taxon>Kitasatosporales</taxon>
        <taxon>Streptomycetaceae</taxon>
        <taxon>Streptomyces</taxon>
    </lineage>
</organism>
<name>A0A1J4P1T3_9ACTN</name>
<dbReference type="InterPro" id="IPR032808">
    <property type="entry name" value="DoxX"/>
</dbReference>
<sequence>MAVTYWILAALLGLLYLYSGGRKAVQSKEQLAPMMGWVDTVPMPVVRAIGAVEVLGVAGLVLPPATGIAPGLAVAAAVGFVVLQVLAAALHLSRGEVKETGLNAALLVMAAVAAWAATTF</sequence>
<dbReference type="RefSeq" id="WP_046591512.1">
    <property type="nucleotide sequence ID" value="NZ_LAVA02000018.1"/>
</dbReference>
<comment type="caution">
    <text evidence="6">The sequence shown here is derived from an EMBL/GenBank/DDBJ whole genome shotgun (WGS) entry which is preliminary data.</text>
</comment>
<reference evidence="6" key="1">
    <citation type="submission" date="2016-10" db="EMBL/GenBank/DDBJ databases">
        <title>Genome sequence of Streptomyces mangrovisoli MUSC 149.</title>
        <authorList>
            <person name="Lee L.-H."/>
            <person name="Ser H.-L."/>
        </authorList>
    </citation>
    <scope>NUCLEOTIDE SEQUENCE [LARGE SCALE GENOMIC DNA]</scope>
    <source>
        <strain evidence="6">MUSC 149</strain>
    </source>
</reference>
<feature type="transmembrane region" description="Helical" evidence="5">
    <location>
        <begin position="6"/>
        <end position="25"/>
    </location>
</feature>
<evidence type="ECO:0000256" key="4">
    <source>
        <dbReference type="ARBA" id="ARBA00023136"/>
    </source>
</evidence>
<feature type="transmembrane region" description="Helical" evidence="5">
    <location>
        <begin position="102"/>
        <end position="118"/>
    </location>
</feature>
<accession>A0A1J4P1T3</accession>
<evidence type="ECO:0000313" key="7">
    <source>
        <dbReference type="Proteomes" id="UP000034196"/>
    </source>
</evidence>
<feature type="transmembrane region" description="Helical" evidence="5">
    <location>
        <begin position="68"/>
        <end position="90"/>
    </location>
</feature>
<feature type="transmembrane region" description="Helical" evidence="5">
    <location>
        <begin position="45"/>
        <end position="62"/>
    </location>
</feature>
<dbReference type="GO" id="GO:0016020">
    <property type="term" value="C:membrane"/>
    <property type="evidence" value="ECO:0007669"/>
    <property type="project" value="UniProtKB-SubCell"/>
</dbReference>
<evidence type="ECO:0008006" key="8">
    <source>
        <dbReference type="Google" id="ProtNLM"/>
    </source>
</evidence>
<keyword evidence="7" id="KW-1185">Reference proteome</keyword>
<dbReference type="Pfam" id="PF13564">
    <property type="entry name" value="DoxX_2"/>
    <property type="match status" value="1"/>
</dbReference>
<dbReference type="EMBL" id="LAVA02000018">
    <property type="protein sequence ID" value="OIJ68178.1"/>
    <property type="molecule type" value="Genomic_DNA"/>
</dbReference>
<proteinExistence type="predicted"/>